<sequence length="155" mass="17485">MSDKGYTRLKGSEELKKVKQLEGSRRRRRTLIMLILINSGENNGNCPGPDETVEKVRKIRVPKTRCLSAEKELKSLRRTQRQGDVATGVCNIKMLKASYTKTTKQTSGLAKNNDSLPATPKTLKDTLADFWLPTDAFKTQETCYPMSSFDTTRIL</sequence>
<evidence type="ECO:0000313" key="1">
    <source>
        <dbReference type="EMBL" id="KAK6645305.1"/>
    </source>
</evidence>
<reference evidence="1 2" key="1">
    <citation type="submission" date="2023-10" db="EMBL/GenBank/DDBJ databases">
        <title>Genomes of two closely related lineages of the louse Polyplax serrata with different host specificities.</title>
        <authorList>
            <person name="Martinu J."/>
            <person name="Tarabai H."/>
            <person name="Stefka J."/>
            <person name="Hypsa V."/>
        </authorList>
    </citation>
    <scope>NUCLEOTIDE SEQUENCE [LARGE SCALE GENOMIC DNA]</scope>
    <source>
        <strain evidence="1">HR10_N</strain>
    </source>
</reference>
<dbReference type="Proteomes" id="UP001372834">
    <property type="component" value="Unassembled WGS sequence"/>
</dbReference>
<protein>
    <submittedName>
        <fullName evidence="1">Uncharacterized protein</fullName>
    </submittedName>
</protein>
<dbReference type="AlphaFoldDB" id="A0AAN8SJS3"/>
<gene>
    <name evidence="1" type="ORF">RUM43_001581</name>
</gene>
<proteinExistence type="predicted"/>
<comment type="caution">
    <text evidence="1">The sequence shown here is derived from an EMBL/GenBank/DDBJ whole genome shotgun (WGS) entry which is preliminary data.</text>
</comment>
<evidence type="ECO:0000313" key="2">
    <source>
        <dbReference type="Proteomes" id="UP001372834"/>
    </source>
</evidence>
<accession>A0AAN8SJS3</accession>
<organism evidence="1 2">
    <name type="scientific">Polyplax serrata</name>
    <name type="common">Common mouse louse</name>
    <dbReference type="NCBI Taxonomy" id="468196"/>
    <lineage>
        <taxon>Eukaryota</taxon>
        <taxon>Metazoa</taxon>
        <taxon>Ecdysozoa</taxon>
        <taxon>Arthropoda</taxon>
        <taxon>Hexapoda</taxon>
        <taxon>Insecta</taxon>
        <taxon>Pterygota</taxon>
        <taxon>Neoptera</taxon>
        <taxon>Paraneoptera</taxon>
        <taxon>Psocodea</taxon>
        <taxon>Troctomorpha</taxon>
        <taxon>Phthiraptera</taxon>
        <taxon>Anoplura</taxon>
        <taxon>Polyplacidae</taxon>
        <taxon>Polyplax</taxon>
    </lineage>
</organism>
<dbReference type="EMBL" id="JAWJWE010000001">
    <property type="protein sequence ID" value="KAK6645305.1"/>
    <property type="molecule type" value="Genomic_DNA"/>
</dbReference>
<name>A0AAN8SJS3_POLSC</name>